<dbReference type="EMBL" id="JAMZIH010000401">
    <property type="protein sequence ID" value="KAJ1679409.1"/>
    <property type="molecule type" value="Genomic_DNA"/>
</dbReference>
<accession>A0ACC1HS81</accession>
<evidence type="ECO:0000313" key="2">
    <source>
        <dbReference type="Proteomes" id="UP001145114"/>
    </source>
</evidence>
<protein>
    <submittedName>
        <fullName evidence="1">Uncharacterized protein</fullName>
    </submittedName>
</protein>
<proteinExistence type="predicted"/>
<name>A0ACC1HS81_9FUNG</name>
<evidence type="ECO:0000313" key="1">
    <source>
        <dbReference type="EMBL" id="KAJ1679409.1"/>
    </source>
</evidence>
<comment type="caution">
    <text evidence="1">The sequence shown here is derived from an EMBL/GenBank/DDBJ whole genome shotgun (WGS) entry which is preliminary data.</text>
</comment>
<dbReference type="Proteomes" id="UP001145114">
    <property type="component" value="Unassembled WGS sequence"/>
</dbReference>
<organism evidence="1 2">
    <name type="scientific">Spiromyces aspiralis</name>
    <dbReference type="NCBI Taxonomy" id="68401"/>
    <lineage>
        <taxon>Eukaryota</taxon>
        <taxon>Fungi</taxon>
        <taxon>Fungi incertae sedis</taxon>
        <taxon>Zoopagomycota</taxon>
        <taxon>Kickxellomycotina</taxon>
        <taxon>Kickxellomycetes</taxon>
        <taxon>Kickxellales</taxon>
        <taxon>Kickxellaceae</taxon>
        <taxon>Spiromyces</taxon>
    </lineage>
</organism>
<reference evidence="1" key="1">
    <citation type="submission" date="2022-06" db="EMBL/GenBank/DDBJ databases">
        <title>Phylogenomic reconstructions and comparative analyses of Kickxellomycotina fungi.</title>
        <authorList>
            <person name="Reynolds N.K."/>
            <person name="Stajich J.E."/>
            <person name="Barry K."/>
            <person name="Grigoriev I.V."/>
            <person name="Crous P."/>
            <person name="Smith M.E."/>
        </authorList>
    </citation>
    <scope>NUCLEOTIDE SEQUENCE</scope>
    <source>
        <strain evidence="1">RSA 2271</strain>
    </source>
</reference>
<keyword evidence="2" id="KW-1185">Reference proteome</keyword>
<sequence>MLASSIRFYTKAGWARWMHHGSAPSNKPLRGMVDYWGQECEKHRFITETAAEVARSYGYEEIRTPILEDISVFKRSLGDDSDVIGKELYTFVDKNGQEVVMRPEGTAGVTRAMVSENLQYRLPQKLYYAGPMFRHERPQRGRLRQFTQVGIEVFGHAYPSADIECIAVGMKLLQNLGLGDSIELKINSLGNAETRAKYRGELRKYLEDYREELSADSQRRYMHDDQQGRGWKAT</sequence>
<gene>
    <name evidence="1" type="ORF">EV182_002113</name>
</gene>